<sequence length="229" mass="25082">MPRTPTLHRKHERGTTISQTSDSSSDTNTSEDSQGWTPPLQPPSEIPLHPSTPPSLLTTSPMSVSPIASSFTNHHRGSPSISGSPLLSVPSGLPNIQLEDSWPRVVGTTPIAHSDLLDKGKGRESESSPVKDVEAEWWHLLHKMAGLNISIGKFNGPQHELSTARQIAAHFHPKDGKITCLNHLYDKPLVAMYNQYADKLVEETRVTAASFYTRGLWDMNVTKVAAVIK</sequence>
<feature type="compositionally biased region" description="Pro residues" evidence="1">
    <location>
        <begin position="39"/>
        <end position="53"/>
    </location>
</feature>
<feature type="compositionally biased region" description="Low complexity" evidence="1">
    <location>
        <begin position="15"/>
        <end position="33"/>
    </location>
</feature>
<gene>
    <name evidence="2" type="ORF">SCLCIDRAFT_29752</name>
</gene>
<dbReference type="EMBL" id="KN822120">
    <property type="protein sequence ID" value="KIM56210.1"/>
    <property type="molecule type" value="Genomic_DNA"/>
</dbReference>
<dbReference type="Proteomes" id="UP000053989">
    <property type="component" value="Unassembled WGS sequence"/>
</dbReference>
<keyword evidence="3" id="KW-1185">Reference proteome</keyword>
<feature type="compositionally biased region" description="Basic residues" evidence="1">
    <location>
        <begin position="1"/>
        <end position="12"/>
    </location>
</feature>
<evidence type="ECO:0000256" key="1">
    <source>
        <dbReference type="SAM" id="MobiDB-lite"/>
    </source>
</evidence>
<reference evidence="2 3" key="1">
    <citation type="submission" date="2014-04" db="EMBL/GenBank/DDBJ databases">
        <authorList>
            <consortium name="DOE Joint Genome Institute"/>
            <person name="Kuo A."/>
            <person name="Kohler A."/>
            <person name="Nagy L.G."/>
            <person name="Floudas D."/>
            <person name="Copeland A."/>
            <person name="Barry K.W."/>
            <person name="Cichocki N."/>
            <person name="Veneault-Fourrey C."/>
            <person name="LaButti K."/>
            <person name="Lindquist E.A."/>
            <person name="Lipzen A."/>
            <person name="Lundell T."/>
            <person name="Morin E."/>
            <person name="Murat C."/>
            <person name="Sun H."/>
            <person name="Tunlid A."/>
            <person name="Henrissat B."/>
            <person name="Grigoriev I.V."/>
            <person name="Hibbett D.S."/>
            <person name="Martin F."/>
            <person name="Nordberg H.P."/>
            <person name="Cantor M.N."/>
            <person name="Hua S.X."/>
        </authorList>
    </citation>
    <scope>NUCLEOTIDE SEQUENCE [LARGE SCALE GENOMIC DNA]</scope>
    <source>
        <strain evidence="2 3">Foug A</strain>
    </source>
</reference>
<reference evidence="3" key="2">
    <citation type="submission" date="2015-01" db="EMBL/GenBank/DDBJ databases">
        <title>Evolutionary Origins and Diversification of the Mycorrhizal Mutualists.</title>
        <authorList>
            <consortium name="DOE Joint Genome Institute"/>
            <consortium name="Mycorrhizal Genomics Consortium"/>
            <person name="Kohler A."/>
            <person name="Kuo A."/>
            <person name="Nagy L.G."/>
            <person name="Floudas D."/>
            <person name="Copeland A."/>
            <person name="Barry K.W."/>
            <person name="Cichocki N."/>
            <person name="Veneault-Fourrey C."/>
            <person name="LaButti K."/>
            <person name="Lindquist E.A."/>
            <person name="Lipzen A."/>
            <person name="Lundell T."/>
            <person name="Morin E."/>
            <person name="Murat C."/>
            <person name="Riley R."/>
            <person name="Ohm R."/>
            <person name="Sun H."/>
            <person name="Tunlid A."/>
            <person name="Henrissat B."/>
            <person name="Grigoriev I.V."/>
            <person name="Hibbett D.S."/>
            <person name="Martin F."/>
        </authorList>
    </citation>
    <scope>NUCLEOTIDE SEQUENCE [LARGE SCALE GENOMIC DNA]</scope>
    <source>
        <strain evidence="3">Foug A</strain>
    </source>
</reference>
<feature type="compositionally biased region" description="Low complexity" evidence="1">
    <location>
        <begin position="54"/>
        <end position="66"/>
    </location>
</feature>
<evidence type="ECO:0000313" key="2">
    <source>
        <dbReference type="EMBL" id="KIM56210.1"/>
    </source>
</evidence>
<evidence type="ECO:0000313" key="3">
    <source>
        <dbReference type="Proteomes" id="UP000053989"/>
    </source>
</evidence>
<feature type="region of interest" description="Disordered" evidence="1">
    <location>
        <begin position="1"/>
        <end position="86"/>
    </location>
</feature>
<dbReference type="HOGENOM" id="CLU_1210407_0_0_1"/>
<organism evidence="2 3">
    <name type="scientific">Scleroderma citrinum Foug A</name>
    <dbReference type="NCBI Taxonomy" id="1036808"/>
    <lineage>
        <taxon>Eukaryota</taxon>
        <taxon>Fungi</taxon>
        <taxon>Dikarya</taxon>
        <taxon>Basidiomycota</taxon>
        <taxon>Agaricomycotina</taxon>
        <taxon>Agaricomycetes</taxon>
        <taxon>Agaricomycetidae</taxon>
        <taxon>Boletales</taxon>
        <taxon>Sclerodermatineae</taxon>
        <taxon>Sclerodermataceae</taxon>
        <taxon>Scleroderma</taxon>
    </lineage>
</organism>
<dbReference type="InParanoid" id="A0A0C3D621"/>
<dbReference type="AlphaFoldDB" id="A0A0C3D621"/>
<proteinExistence type="predicted"/>
<accession>A0A0C3D621</accession>
<protein>
    <submittedName>
        <fullName evidence="2">Uncharacterized protein</fullName>
    </submittedName>
</protein>
<name>A0A0C3D621_9AGAM</name>